<dbReference type="Proteomes" id="UP000095768">
    <property type="component" value="Unassembled WGS sequence"/>
</dbReference>
<sequence>MMVLIMLSPLLVVGFIVMAVLEEKKRNQKNNKDK</sequence>
<protein>
    <submittedName>
        <fullName evidence="1">Membrane protein</fullName>
    </submittedName>
</protein>
<accession>A0A1D4JRL8</accession>
<organism evidence="1 4">
    <name type="scientific">Staphylococcus caeli</name>
    <dbReference type="NCBI Taxonomy" id="2201815"/>
    <lineage>
        <taxon>Bacteria</taxon>
        <taxon>Bacillati</taxon>
        <taxon>Bacillota</taxon>
        <taxon>Bacilli</taxon>
        <taxon>Bacillales</taxon>
        <taxon>Staphylococcaceae</taxon>
        <taxon>Staphylococcus</taxon>
    </lineage>
</organism>
<reference evidence="2 3" key="1">
    <citation type="submission" date="2016-09" db="EMBL/GenBank/DDBJ databases">
        <authorList>
            <consortium name="Pathogen Informatics"/>
            <person name="Sun Q."/>
            <person name="Inoue M."/>
        </authorList>
    </citation>
    <scope>NUCLEOTIDE SEQUENCE [LARGE SCALE GENOMIC DNA]</scope>
    <source>
        <strain evidence="2 3">82C</strain>
    </source>
</reference>
<name>A0A1D4JRL8_9STAP</name>
<dbReference type="EMBL" id="FMPI01000007">
    <property type="protein sequence ID" value="SCS88468.1"/>
    <property type="molecule type" value="Genomic_DNA"/>
</dbReference>
<evidence type="ECO:0000313" key="1">
    <source>
        <dbReference type="EMBL" id="SCS64191.1"/>
    </source>
</evidence>
<dbReference type="Proteomes" id="UP000095412">
    <property type="component" value="Unassembled WGS sequence"/>
</dbReference>
<proteinExistence type="predicted"/>
<evidence type="ECO:0000313" key="3">
    <source>
        <dbReference type="Proteomes" id="UP000095412"/>
    </source>
</evidence>
<dbReference type="AlphaFoldDB" id="A0A1D4JRL8"/>
<gene>
    <name evidence="1" type="ORF">SAMEA2297795_00878</name>
    <name evidence="2" type="ORF">SAMEA2297796_01325</name>
</gene>
<keyword evidence="3" id="KW-1185">Reference proteome</keyword>
<reference evidence="1 4" key="2">
    <citation type="submission" date="2016-09" db="EMBL/GenBank/DDBJ databases">
        <authorList>
            <consortium name="Pathogen Informatics"/>
        </authorList>
    </citation>
    <scope>NUCLEOTIDE SEQUENCE [LARGE SCALE GENOMIC DNA]</scope>
    <source>
        <strain evidence="1 4">82B</strain>
    </source>
</reference>
<evidence type="ECO:0000313" key="2">
    <source>
        <dbReference type="EMBL" id="SCS88468.1"/>
    </source>
</evidence>
<dbReference type="EMBL" id="FMPG01000002">
    <property type="protein sequence ID" value="SCS64191.1"/>
    <property type="molecule type" value="Genomic_DNA"/>
</dbReference>
<evidence type="ECO:0000313" key="4">
    <source>
        <dbReference type="Proteomes" id="UP000095768"/>
    </source>
</evidence>